<evidence type="ECO:0000256" key="2">
    <source>
        <dbReference type="ARBA" id="ARBA00012438"/>
    </source>
</evidence>
<evidence type="ECO:0000256" key="6">
    <source>
        <dbReference type="ARBA" id="ARBA00023012"/>
    </source>
</evidence>
<dbReference type="RefSeq" id="WP_394381638.1">
    <property type="nucleotide sequence ID" value="NZ_JBIGIB010000001.1"/>
</dbReference>
<dbReference type="CDD" id="cd12915">
    <property type="entry name" value="PDC2_DGC_like"/>
    <property type="match status" value="1"/>
</dbReference>
<evidence type="ECO:0000256" key="5">
    <source>
        <dbReference type="ARBA" id="ARBA00022777"/>
    </source>
</evidence>
<keyword evidence="11" id="KW-0547">Nucleotide-binding</keyword>
<dbReference type="Pfam" id="PF08448">
    <property type="entry name" value="PAS_4"/>
    <property type="match status" value="2"/>
</dbReference>
<dbReference type="Pfam" id="PF00512">
    <property type="entry name" value="HisKA"/>
    <property type="match status" value="1"/>
</dbReference>
<dbReference type="SUPFAM" id="SSF55785">
    <property type="entry name" value="PYP-like sensor domain (PAS domain)"/>
    <property type="match status" value="2"/>
</dbReference>
<evidence type="ECO:0000256" key="7">
    <source>
        <dbReference type="SAM" id="Phobius"/>
    </source>
</evidence>
<dbReference type="GO" id="GO:0005524">
    <property type="term" value="F:ATP binding"/>
    <property type="evidence" value="ECO:0007669"/>
    <property type="project" value="UniProtKB-KW"/>
</dbReference>
<dbReference type="InterPro" id="IPR005467">
    <property type="entry name" value="His_kinase_dom"/>
</dbReference>
<feature type="domain" description="PAS" evidence="9">
    <location>
        <begin position="478"/>
        <end position="517"/>
    </location>
</feature>
<dbReference type="SMART" id="SM00388">
    <property type="entry name" value="HisKA"/>
    <property type="match status" value="1"/>
</dbReference>
<dbReference type="SMART" id="SM00387">
    <property type="entry name" value="HATPase_c"/>
    <property type="match status" value="1"/>
</dbReference>
<dbReference type="SUPFAM" id="SSF47384">
    <property type="entry name" value="Homodimeric domain of signal transducing histidine kinase"/>
    <property type="match status" value="1"/>
</dbReference>
<feature type="domain" description="PAC" evidence="10">
    <location>
        <begin position="419"/>
        <end position="470"/>
    </location>
</feature>
<dbReference type="EC" id="2.7.13.3" evidence="2"/>
<feature type="transmembrane region" description="Helical" evidence="7">
    <location>
        <begin position="302"/>
        <end position="324"/>
    </location>
</feature>
<dbReference type="Gene3D" id="3.30.450.20">
    <property type="entry name" value="PAS domain"/>
    <property type="match status" value="4"/>
</dbReference>
<sequence length="841" mass="90200">MPRAARTPRPNASVLGRAGLLARVLAGLLALAVLLGLAGIAEYERREALEHAQDRAELLARTLEDHVTRTVDSAALILKALGEGIARQANAEPDRLQPLLGQSLVANLPFLRSVAVLDEHGRVLASSIAAEQGLRLAVARFGAWPRDGQERLLAWMPGRGLADLTAAEAPPRATDVGMVPLLRALRTANGQRVLLVALINPGALANFSQGALSEPGSVALLAGLDGTLVAANDQSTPAPGARLNTHPVFAEWLPAREHGAYRGTGAQAGPQVVAFRASRTRPLVMLVELDEKVLLQSWSDRLVWLAGLGGLALMLIAGGLGVLLREMRAREQARTALDSAHEEVALREREMAVLLKSVQELIFRTDAAGVITFINARWAAVGSESRAQVVGRRLADLVVADDRVRTAALFRLDDRAGARQAQVSITAPDGRPWHFLVAVVPLHSDGRIVGFAGSAVDVSERVASDAQLQRQLDFTGLLLELSPLPVSMFDTAGRYVLVNQAWEELVGQPREMVIGTSVGASLAQVDAQLHAEQDALLLAEGGRLSYATQVQHRDGTRRDMVITKVLVPGGQGGPEGILCTLMDVSEFRTAERATLEARDAAEEASRAKSEFIANISHELRTPLQAILGFSELGYTRGRESPKLAAMFTDIHQSGQRMLALVNDLLDVAKIESSVGTFELERCDLRNLVQAVLRELDPLMAKKRLRLVLRVADEPLSAKVDPGRIQQAIRNVMANAIKFSPEGAPLEVRAVAATPEEFLLTVEDRGPGIPPEELESIFEAFVQSSKTKDGSGGTGLGLAISRKIVEVHGGSIKAANRPDGGAMFSLRLPLRAPGDSQLHTTY</sequence>
<dbReference type="PRINTS" id="PR00344">
    <property type="entry name" value="BCTRLSENSOR"/>
</dbReference>
<evidence type="ECO:0000259" key="8">
    <source>
        <dbReference type="PROSITE" id="PS50109"/>
    </source>
</evidence>
<dbReference type="Proteomes" id="UP001606303">
    <property type="component" value="Unassembled WGS sequence"/>
</dbReference>
<dbReference type="Pfam" id="PF02518">
    <property type="entry name" value="HATPase_c"/>
    <property type="match status" value="1"/>
</dbReference>
<dbReference type="InterPro" id="IPR000700">
    <property type="entry name" value="PAS-assoc_C"/>
</dbReference>
<dbReference type="SMART" id="SM00091">
    <property type="entry name" value="PAS"/>
    <property type="match status" value="2"/>
</dbReference>
<evidence type="ECO:0000313" key="11">
    <source>
        <dbReference type="EMBL" id="MFG6465790.1"/>
    </source>
</evidence>
<proteinExistence type="predicted"/>
<keyword evidence="6" id="KW-0902">Two-component regulatory system</keyword>
<keyword evidence="4" id="KW-0808">Transferase</keyword>
<reference evidence="11 12" key="1">
    <citation type="submission" date="2024-08" db="EMBL/GenBank/DDBJ databases">
        <authorList>
            <person name="Lu H."/>
        </authorList>
    </citation>
    <scope>NUCLEOTIDE SEQUENCE [LARGE SCALE GENOMIC DNA]</scope>
    <source>
        <strain evidence="11 12">BYS87W</strain>
    </source>
</reference>
<feature type="domain" description="PAS" evidence="9">
    <location>
        <begin position="347"/>
        <end position="403"/>
    </location>
</feature>
<keyword evidence="7" id="KW-1133">Transmembrane helix</keyword>
<comment type="catalytic activity">
    <reaction evidence="1">
        <text>ATP + protein L-histidine = ADP + protein N-phospho-L-histidine.</text>
        <dbReference type="EC" id="2.7.13.3"/>
    </reaction>
</comment>
<dbReference type="Gene3D" id="1.10.287.130">
    <property type="match status" value="1"/>
</dbReference>
<evidence type="ECO:0000259" key="10">
    <source>
        <dbReference type="PROSITE" id="PS50113"/>
    </source>
</evidence>
<dbReference type="NCBIfam" id="TIGR00229">
    <property type="entry name" value="sensory_box"/>
    <property type="match status" value="2"/>
</dbReference>
<evidence type="ECO:0000313" key="12">
    <source>
        <dbReference type="Proteomes" id="UP001606303"/>
    </source>
</evidence>
<dbReference type="Gene3D" id="3.30.565.10">
    <property type="entry name" value="Histidine kinase-like ATPase, C-terminal domain"/>
    <property type="match status" value="1"/>
</dbReference>
<dbReference type="InterPro" id="IPR013656">
    <property type="entry name" value="PAS_4"/>
</dbReference>
<feature type="domain" description="Histidine kinase" evidence="8">
    <location>
        <begin position="614"/>
        <end position="831"/>
    </location>
</feature>
<dbReference type="PANTHER" id="PTHR43711:SF1">
    <property type="entry name" value="HISTIDINE KINASE 1"/>
    <property type="match status" value="1"/>
</dbReference>
<evidence type="ECO:0000256" key="4">
    <source>
        <dbReference type="ARBA" id="ARBA00022679"/>
    </source>
</evidence>
<evidence type="ECO:0000259" key="9">
    <source>
        <dbReference type="PROSITE" id="PS50112"/>
    </source>
</evidence>
<keyword evidence="3" id="KW-0597">Phosphoprotein</keyword>
<evidence type="ECO:0000256" key="3">
    <source>
        <dbReference type="ARBA" id="ARBA00022553"/>
    </source>
</evidence>
<dbReference type="CDD" id="cd00075">
    <property type="entry name" value="HATPase"/>
    <property type="match status" value="1"/>
</dbReference>
<dbReference type="CDD" id="cd00130">
    <property type="entry name" value="PAS"/>
    <property type="match status" value="2"/>
</dbReference>
<dbReference type="CDD" id="cd18773">
    <property type="entry name" value="PDC1_HK_sensor"/>
    <property type="match status" value="1"/>
</dbReference>
<keyword evidence="7" id="KW-0812">Transmembrane</keyword>
<keyword evidence="12" id="KW-1185">Reference proteome</keyword>
<organism evidence="11 12">
    <name type="scientific">Pelomonas baiyunensis</name>
    <dbReference type="NCBI Taxonomy" id="3299026"/>
    <lineage>
        <taxon>Bacteria</taxon>
        <taxon>Pseudomonadati</taxon>
        <taxon>Pseudomonadota</taxon>
        <taxon>Betaproteobacteria</taxon>
        <taxon>Burkholderiales</taxon>
        <taxon>Sphaerotilaceae</taxon>
        <taxon>Roseateles</taxon>
    </lineage>
</organism>
<dbReference type="InterPro" id="IPR003661">
    <property type="entry name" value="HisK_dim/P_dom"/>
</dbReference>
<dbReference type="SMART" id="SM00086">
    <property type="entry name" value="PAC"/>
    <property type="match status" value="2"/>
</dbReference>
<dbReference type="InterPro" id="IPR036890">
    <property type="entry name" value="HATPase_C_sf"/>
</dbReference>
<dbReference type="InterPro" id="IPR035965">
    <property type="entry name" value="PAS-like_dom_sf"/>
</dbReference>
<keyword evidence="11" id="KW-0067">ATP-binding</keyword>
<dbReference type="InterPro" id="IPR003594">
    <property type="entry name" value="HATPase_dom"/>
</dbReference>
<keyword evidence="5" id="KW-0418">Kinase</keyword>
<comment type="caution">
    <text evidence="11">The sequence shown here is derived from an EMBL/GenBank/DDBJ whole genome shotgun (WGS) entry which is preliminary data.</text>
</comment>
<dbReference type="PANTHER" id="PTHR43711">
    <property type="entry name" value="TWO-COMPONENT HISTIDINE KINASE"/>
    <property type="match status" value="1"/>
</dbReference>
<protein>
    <recommendedName>
        <fullName evidence="2">histidine kinase</fullName>
        <ecNumber evidence="2">2.7.13.3</ecNumber>
    </recommendedName>
</protein>
<dbReference type="InterPro" id="IPR004358">
    <property type="entry name" value="Sig_transdc_His_kin-like_C"/>
</dbReference>
<dbReference type="InterPro" id="IPR050736">
    <property type="entry name" value="Sensor_HK_Regulatory"/>
</dbReference>
<keyword evidence="7" id="KW-0472">Membrane</keyword>
<dbReference type="SUPFAM" id="SSF55874">
    <property type="entry name" value="ATPase domain of HSP90 chaperone/DNA topoisomerase II/histidine kinase"/>
    <property type="match status" value="1"/>
</dbReference>
<accession>A0ABW7GUY0</accession>
<gene>
    <name evidence="11" type="ORF">ACG01O_04125</name>
</gene>
<dbReference type="PROSITE" id="PS50113">
    <property type="entry name" value="PAC"/>
    <property type="match status" value="1"/>
</dbReference>
<dbReference type="InterPro" id="IPR000014">
    <property type="entry name" value="PAS"/>
</dbReference>
<dbReference type="EMBL" id="JBIGIB010000001">
    <property type="protein sequence ID" value="MFG6465790.1"/>
    <property type="molecule type" value="Genomic_DNA"/>
</dbReference>
<dbReference type="PROSITE" id="PS50112">
    <property type="entry name" value="PAS"/>
    <property type="match status" value="2"/>
</dbReference>
<dbReference type="InterPro" id="IPR001610">
    <property type="entry name" value="PAC"/>
</dbReference>
<dbReference type="PROSITE" id="PS50109">
    <property type="entry name" value="HIS_KIN"/>
    <property type="match status" value="1"/>
</dbReference>
<dbReference type="InterPro" id="IPR036097">
    <property type="entry name" value="HisK_dim/P_sf"/>
</dbReference>
<name>A0ABW7GUY0_9BURK</name>
<evidence type="ECO:0000256" key="1">
    <source>
        <dbReference type="ARBA" id="ARBA00000085"/>
    </source>
</evidence>
<feature type="transmembrane region" description="Helical" evidence="7">
    <location>
        <begin position="20"/>
        <end position="41"/>
    </location>
</feature>
<dbReference type="CDD" id="cd00082">
    <property type="entry name" value="HisKA"/>
    <property type="match status" value="1"/>
</dbReference>